<protein>
    <submittedName>
        <fullName evidence="2">Uncharacterized protein</fullName>
    </submittedName>
</protein>
<feature type="compositionally biased region" description="Low complexity" evidence="1">
    <location>
        <begin position="386"/>
        <end position="395"/>
    </location>
</feature>
<name>A0A067S691_GALM3</name>
<evidence type="ECO:0000313" key="2">
    <source>
        <dbReference type="EMBL" id="KDR65397.1"/>
    </source>
</evidence>
<dbReference type="EMBL" id="KL142450">
    <property type="protein sequence ID" value="KDR65397.1"/>
    <property type="molecule type" value="Genomic_DNA"/>
</dbReference>
<feature type="region of interest" description="Disordered" evidence="1">
    <location>
        <begin position="323"/>
        <end position="476"/>
    </location>
</feature>
<feature type="non-terminal residue" evidence="2">
    <location>
        <position position="1"/>
    </location>
</feature>
<dbReference type="OrthoDB" id="3033067at2759"/>
<evidence type="ECO:0000256" key="1">
    <source>
        <dbReference type="SAM" id="MobiDB-lite"/>
    </source>
</evidence>
<organism evidence="2 3">
    <name type="scientific">Galerina marginata (strain CBS 339.88)</name>
    <dbReference type="NCBI Taxonomy" id="685588"/>
    <lineage>
        <taxon>Eukaryota</taxon>
        <taxon>Fungi</taxon>
        <taxon>Dikarya</taxon>
        <taxon>Basidiomycota</taxon>
        <taxon>Agaricomycotina</taxon>
        <taxon>Agaricomycetes</taxon>
        <taxon>Agaricomycetidae</taxon>
        <taxon>Agaricales</taxon>
        <taxon>Agaricineae</taxon>
        <taxon>Strophariaceae</taxon>
        <taxon>Galerina</taxon>
    </lineage>
</organism>
<gene>
    <name evidence="2" type="ORF">GALMADRAFT_81901</name>
</gene>
<keyword evidence="3" id="KW-1185">Reference proteome</keyword>
<proteinExistence type="predicted"/>
<dbReference type="AlphaFoldDB" id="A0A067S691"/>
<dbReference type="HOGENOM" id="CLU_015055_0_0_1"/>
<sequence>LTGTNRDVMVNPGAFRGSRKEFLMGEKADYAAGVDGGYAADALGLIQRRFFKRYPIALSPAHEPTPEFLAAVNDNEPDPEEAAPNIDDMSPIRYASALKEIEINREMIIFVKAQIKRWMAYQYMKDHDMDPKESGSHNPFRVLLHNFAGTNVQRPRLRTPANVWRKTQREQIDAEMFAKLEKSEQADWRAVAKDEHDVAMAAWEVDNNGVCSTVPADRQRCIQGLVKFAQPILDLICEATGWKATLIAGGPEPANDGRLNIVSIHSGTTTGDVKMNFGRAARVGYKKNLVPLYGQFLQMCYTPEECRARALPVSEGFEPLLETDIDQDGGNLDSWIPTPPVAASTRVTPLPSRAATPLSRGPTPPLSHCGTPPPSPVPLASPSPSLPQSSANSSQLKRKERENEGSDNEPNDEPDDEPDDEPTSRTSKTAKTAKASSTRQGRMKRRATAPRVSKSSVSAPTRPISSATSPAAASSSSTTTAVLSALTAASDAPKWFKNTLSMLQTDSASFGPRWKQLVALWAGFEEKAEYSGSGRLKSANRPSAVSNWIQRARSSKWRPEIKNVVVGGDWEVLRSPGVNGLVSVLAALFYWGLGVSAAQDGDEKWAAYVADCLTACRCLLRAA</sequence>
<feature type="compositionally biased region" description="Low complexity" evidence="1">
    <location>
        <begin position="424"/>
        <end position="439"/>
    </location>
</feature>
<dbReference type="Proteomes" id="UP000027222">
    <property type="component" value="Unassembled WGS sequence"/>
</dbReference>
<feature type="compositionally biased region" description="Acidic residues" evidence="1">
    <location>
        <begin position="405"/>
        <end position="421"/>
    </location>
</feature>
<feature type="compositionally biased region" description="Pro residues" evidence="1">
    <location>
        <begin position="371"/>
        <end position="385"/>
    </location>
</feature>
<accession>A0A067S691</accession>
<reference evidence="3" key="1">
    <citation type="journal article" date="2014" name="Proc. Natl. Acad. Sci. U.S.A.">
        <title>Extensive sampling of basidiomycete genomes demonstrates inadequacy of the white-rot/brown-rot paradigm for wood decay fungi.</title>
        <authorList>
            <person name="Riley R."/>
            <person name="Salamov A.A."/>
            <person name="Brown D.W."/>
            <person name="Nagy L.G."/>
            <person name="Floudas D."/>
            <person name="Held B.W."/>
            <person name="Levasseur A."/>
            <person name="Lombard V."/>
            <person name="Morin E."/>
            <person name="Otillar R."/>
            <person name="Lindquist E.A."/>
            <person name="Sun H."/>
            <person name="LaButti K.M."/>
            <person name="Schmutz J."/>
            <person name="Jabbour D."/>
            <person name="Luo H."/>
            <person name="Baker S.E."/>
            <person name="Pisabarro A.G."/>
            <person name="Walton J.D."/>
            <person name="Blanchette R.A."/>
            <person name="Henrissat B."/>
            <person name="Martin F."/>
            <person name="Cullen D."/>
            <person name="Hibbett D.S."/>
            <person name="Grigoriev I.V."/>
        </authorList>
    </citation>
    <scope>NUCLEOTIDE SEQUENCE [LARGE SCALE GENOMIC DNA]</scope>
    <source>
        <strain evidence="3">CBS 339.88</strain>
    </source>
</reference>
<feature type="compositionally biased region" description="Low complexity" evidence="1">
    <location>
        <begin position="458"/>
        <end position="476"/>
    </location>
</feature>
<dbReference type="STRING" id="685588.A0A067S691"/>
<evidence type="ECO:0000313" key="3">
    <source>
        <dbReference type="Proteomes" id="UP000027222"/>
    </source>
</evidence>